<feature type="region of interest" description="Disordered" evidence="9">
    <location>
        <begin position="110"/>
        <end position="138"/>
    </location>
</feature>
<dbReference type="AlphaFoldDB" id="A0A9Q1IHP4"/>
<gene>
    <name evidence="11" type="ORF">SKAU_G00321660</name>
</gene>
<dbReference type="EMBL" id="JAINUF010000014">
    <property type="protein sequence ID" value="KAJ8342238.1"/>
    <property type="molecule type" value="Genomic_DNA"/>
</dbReference>
<keyword evidence="5 7" id="KW-0371">Homeobox</keyword>
<evidence type="ECO:0000256" key="7">
    <source>
        <dbReference type="PROSITE-ProRule" id="PRU00108"/>
    </source>
</evidence>
<dbReference type="Proteomes" id="UP001152622">
    <property type="component" value="Chromosome 14"/>
</dbReference>
<dbReference type="SUPFAM" id="SSF46689">
    <property type="entry name" value="Homeodomain-like"/>
    <property type="match status" value="1"/>
</dbReference>
<evidence type="ECO:0000256" key="8">
    <source>
        <dbReference type="RuleBase" id="RU000682"/>
    </source>
</evidence>
<dbReference type="Pfam" id="PF00046">
    <property type="entry name" value="Homeodomain"/>
    <property type="match status" value="1"/>
</dbReference>
<keyword evidence="6 7" id="KW-0539">Nucleus</keyword>
<evidence type="ECO:0000256" key="2">
    <source>
        <dbReference type="ARBA" id="ARBA00005733"/>
    </source>
</evidence>
<dbReference type="CDD" id="cd00086">
    <property type="entry name" value="homeodomain"/>
    <property type="match status" value="1"/>
</dbReference>
<dbReference type="FunFam" id="1.10.10.60:FF:000312">
    <property type="entry name" value="Mix-type homeobox gene 1"/>
    <property type="match status" value="1"/>
</dbReference>
<evidence type="ECO:0000259" key="10">
    <source>
        <dbReference type="PROSITE" id="PS50071"/>
    </source>
</evidence>
<feature type="DNA-binding region" description="Homeobox" evidence="7">
    <location>
        <begin position="55"/>
        <end position="114"/>
    </location>
</feature>
<feature type="region of interest" description="Disordered" evidence="9">
    <location>
        <begin position="27"/>
        <end position="60"/>
    </location>
</feature>
<keyword evidence="12" id="KW-1185">Reference proteome</keyword>
<evidence type="ECO:0000256" key="9">
    <source>
        <dbReference type="SAM" id="MobiDB-lite"/>
    </source>
</evidence>
<keyword evidence="3" id="KW-0217">Developmental protein</keyword>
<dbReference type="OrthoDB" id="6159439at2759"/>
<dbReference type="GO" id="GO:0005634">
    <property type="term" value="C:nucleus"/>
    <property type="evidence" value="ECO:0007669"/>
    <property type="project" value="UniProtKB-SubCell"/>
</dbReference>
<evidence type="ECO:0000313" key="12">
    <source>
        <dbReference type="Proteomes" id="UP001152622"/>
    </source>
</evidence>
<feature type="domain" description="Homeobox" evidence="10">
    <location>
        <begin position="53"/>
        <end position="113"/>
    </location>
</feature>
<dbReference type="GO" id="GO:0003677">
    <property type="term" value="F:DNA binding"/>
    <property type="evidence" value="ECO:0007669"/>
    <property type="project" value="UniProtKB-UniRule"/>
</dbReference>
<dbReference type="Gene3D" id="1.10.10.60">
    <property type="entry name" value="Homeodomain-like"/>
    <property type="match status" value="1"/>
</dbReference>
<evidence type="ECO:0000256" key="4">
    <source>
        <dbReference type="ARBA" id="ARBA00023125"/>
    </source>
</evidence>
<reference evidence="11" key="1">
    <citation type="journal article" date="2023" name="Science">
        <title>Genome structures resolve the early diversification of teleost fishes.</title>
        <authorList>
            <person name="Parey E."/>
            <person name="Louis A."/>
            <person name="Montfort J."/>
            <person name="Bouchez O."/>
            <person name="Roques C."/>
            <person name="Iampietro C."/>
            <person name="Lluch J."/>
            <person name="Castinel A."/>
            <person name="Donnadieu C."/>
            <person name="Desvignes T."/>
            <person name="Floi Bucao C."/>
            <person name="Jouanno E."/>
            <person name="Wen M."/>
            <person name="Mejri S."/>
            <person name="Dirks R."/>
            <person name="Jansen H."/>
            <person name="Henkel C."/>
            <person name="Chen W.J."/>
            <person name="Zahm M."/>
            <person name="Cabau C."/>
            <person name="Klopp C."/>
            <person name="Thompson A.W."/>
            <person name="Robinson-Rechavi M."/>
            <person name="Braasch I."/>
            <person name="Lecointre G."/>
            <person name="Bobe J."/>
            <person name="Postlethwait J.H."/>
            <person name="Berthelot C."/>
            <person name="Roest Crollius H."/>
            <person name="Guiguen Y."/>
        </authorList>
    </citation>
    <scope>NUCLEOTIDE SEQUENCE</scope>
    <source>
        <strain evidence="11">WJC10195</strain>
    </source>
</reference>
<comment type="caution">
    <text evidence="11">The sequence shown here is derived from an EMBL/GenBank/DDBJ whole genome shotgun (WGS) entry which is preliminary data.</text>
</comment>
<name>A0A9Q1IHP4_SYNKA</name>
<evidence type="ECO:0000313" key="11">
    <source>
        <dbReference type="EMBL" id="KAJ8342238.1"/>
    </source>
</evidence>
<proteinExistence type="inferred from homology"/>
<evidence type="ECO:0000256" key="1">
    <source>
        <dbReference type="ARBA" id="ARBA00004123"/>
    </source>
</evidence>
<comment type="subcellular location">
    <subcellularLocation>
        <location evidence="1 7 8">Nucleus</location>
    </subcellularLocation>
</comment>
<dbReference type="PROSITE" id="PS50071">
    <property type="entry name" value="HOMEOBOX_2"/>
    <property type="match status" value="1"/>
</dbReference>
<protein>
    <recommendedName>
        <fullName evidence="10">Homeobox domain-containing protein</fullName>
    </recommendedName>
</protein>
<evidence type="ECO:0000256" key="6">
    <source>
        <dbReference type="ARBA" id="ARBA00023242"/>
    </source>
</evidence>
<dbReference type="SMART" id="SM00389">
    <property type="entry name" value="HOX"/>
    <property type="match status" value="1"/>
</dbReference>
<dbReference type="PANTHER" id="PTHR47777">
    <property type="entry name" value="HOMEOBOX PROTEIN SEBOX"/>
    <property type="match status" value="1"/>
</dbReference>
<evidence type="ECO:0000256" key="3">
    <source>
        <dbReference type="ARBA" id="ARBA00022473"/>
    </source>
</evidence>
<dbReference type="InterPro" id="IPR001356">
    <property type="entry name" value="HD"/>
</dbReference>
<accession>A0A9Q1IHP4</accession>
<sequence length="297" mass="33059">MAHGLDYAWHSSDIEAFFLQRERTSVVPQQNNGHTVDSRNGHQDPLRGVGTQAPRRRKRTTFSKGQLHDLERTFTLTHYPDLKLKESLAALTGLPESKIQVWFQNRRARHFKSKKQTPGPATSDPAPGTEFNSGFPHLPQHLCPRLPQPTGIAPRWGTQDALLDLSTSTSPVQTHLVMGSVPASLSPIMSPQLSGKEKSAPYWFESSVLPQGISHWGVAPRHALPGCGGGRREAQHDSEADQTVPSQFPQLQYRHRADWGSQRAQALDDIPELCSQSYQDFSLTDLEFSAALTDYLL</sequence>
<dbReference type="InterPro" id="IPR042223">
    <property type="entry name" value="SEBOX"/>
</dbReference>
<feature type="compositionally biased region" description="Basic and acidic residues" evidence="9">
    <location>
        <begin position="36"/>
        <end position="45"/>
    </location>
</feature>
<keyword evidence="4 7" id="KW-0238">DNA-binding</keyword>
<organism evidence="11 12">
    <name type="scientific">Synaphobranchus kaupii</name>
    <name type="common">Kaup's arrowtooth eel</name>
    <dbReference type="NCBI Taxonomy" id="118154"/>
    <lineage>
        <taxon>Eukaryota</taxon>
        <taxon>Metazoa</taxon>
        <taxon>Chordata</taxon>
        <taxon>Craniata</taxon>
        <taxon>Vertebrata</taxon>
        <taxon>Euteleostomi</taxon>
        <taxon>Actinopterygii</taxon>
        <taxon>Neopterygii</taxon>
        <taxon>Teleostei</taxon>
        <taxon>Anguilliformes</taxon>
        <taxon>Synaphobranchidae</taxon>
        <taxon>Synaphobranchus</taxon>
    </lineage>
</organism>
<dbReference type="PANTHER" id="PTHR47777:SF1">
    <property type="entry name" value="HOMEOBOX PROTEIN SEBOX"/>
    <property type="match status" value="1"/>
</dbReference>
<feature type="compositionally biased region" description="Basic and acidic residues" evidence="9">
    <location>
        <begin position="230"/>
        <end position="239"/>
    </location>
</feature>
<evidence type="ECO:0000256" key="5">
    <source>
        <dbReference type="ARBA" id="ARBA00023155"/>
    </source>
</evidence>
<comment type="similarity">
    <text evidence="2">Belongs to the paired homeobox family.</text>
</comment>
<feature type="region of interest" description="Disordered" evidence="9">
    <location>
        <begin position="228"/>
        <end position="247"/>
    </location>
</feature>
<dbReference type="InterPro" id="IPR009057">
    <property type="entry name" value="Homeodomain-like_sf"/>
</dbReference>